<evidence type="ECO:0000313" key="2">
    <source>
        <dbReference type="Proteomes" id="UP000293874"/>
    </source>
</evidence>
<organism evidence="1 2">
    <name type="scientific">Pseudobacter ginsenosidimutans</name>
    <dbReference type="NCBI Taxonomy" id="661488"/>
    <lineage>
        <taxon>Bacteria</taxon>
        <taxon>Pseudomonadati</taxon>
        <taxon>Bacteroidota</taxon>
        <taxon>Chitinophagia</taxon>
        <taxon>Chitinophagales</taxon>
        <taxon>Chitinophagaceae</taxon>
        <taxon>Pseudobacter</taxon>
    </lineage>
</organism>
<dbReference type="AlphaFoldDB" id="A0A4Q7N5Z7"/>
<evidence type="ECO:0008006" key="3">
    <source>
        <dbReference type="Google" id="ProtNLM"/>
    </source>
</evidence>
<accession>A0A4Q7N5Z7</accession>
<gene>
    <name evidence="1" type="ORF">EV199_2380</name>
</gene>
<dbReference type="OrthoDB" id="594666at2"/>
<sequence length="313" mass="34749">MQQHIQSIVQHFFQKNSLHDVAEADLQQFTNDYPYAIIGQFLLAEKMRHDNQEAFHDQALRTSLYFNNPAWLYWQLQEHPEANLEGLKAAITMTDEPELEHEKVVVAHTESASGDITAIENKASAATPSLNISDPAVEHKAAIASQPVVAKTETEQKPAELKAENKEEAPSAVALAEAAAAAAPQTVINEIGFDPYHTIDYFASQGIKLKLEELAKDKLGQQLKSFTEWLRSMKRVGPAAINGAALDDTTQQTIQNIADTSIEGKDIVTEAMAEVWVKQGNYRKAIAIYEKLSLQNPVKSPYFADRIQQLKAL</sequence>
<keyword evidence="2" id="KW-1185">Reference proteome</keyword>
<proteinExistence type="predicted"/>
<dbReference type="RefSeq" id="WP_130540791.1">
    <property type="nucleotide sequence ID" value="NZ_CP042431.1"/>
</dbReference>
<comment type="caution">
    <text evidence="1">The sequence shown here is derived from an EMBL/GenBank/DDBJ whole genome shotgun (WGS) entry which is preliminary data.</text>
</comment>
<dbReference type="EMBL" id="SGXA01000001">
    <property type="protein sequence ID" value="RZS76495.1"/>
    <property type="molecule type" value="Genomic_DNA"/>
</dbReference>
<dbReference type="Proteomes" id="UP000293874">
    <property type="component" value="Unassembled WGS sequence"/>
</dbReference>
<reference evidence="1 2" key="1">
    <citation type="submission" date="2019-02" db="EMBL/GenBank/DDBJ databases">
        <title>Genomic Encyclopedia of Type Strains, Phase IV (KMG-IV): sequencing the most valuable type-strain genomes for metagenomic binning, comparative biology and taxonomic classification.</title>
        <authorList>
            <person name="Goeker M."/>
        </authorList>
    </citation>
    <scope>NUCLEOTIDE SEQUENCE [LARGE SCALE GENOMIC DNA]</scope>
    <source>
        <strain evidence="1 2">DSM 18116</strain>
    </source>
</reference>
<evidence type="ECO:0000313" key="1">
    <source>
        <dbReference type="EMBL" id="RZS76495.1"/>
    </source>
</evidence>
<name>A0A4Q7N5Z7_9BACT</name>
<protein>
    <recommendedName>
        <fullName evidence="3">Tetratricopeptide repeat protein</fullName>
    </recommendedName>
</protein>